<name>A0A1Q9ETF8_SYMMI</name>
<feature type="region of interest" description="Disordered" evidence="1">
    <location>
        <begin position="262"/>
        <end position="289"/>
    </location>
</feature>
<feature type="region of interest" description="Disordered" evidence="1">
    <location>
        <begin position="1"/>
        <end position="28"/>
    </location>
</feature>
<dbReference type="Proteomes" id="UP000186817">
    <property type="component" value="Unassembled WGS sequence"/>
</dbReference>
<evidence type="ECO:0000313" key="3">
    <source>
        <dbReference type="Proteomes" id="UP000186817"/>
    </source>
</evidence>
<feature type="compositionally biased region" description="Basic and acidic residues" evidence="1">
    <location>
        <begin position="593"/>
        <end position="604"/>
    </location>
</feature>
<feature type="compositionally biased region" description="Basic and acidic residues" evidence="1">
    <location>
        <begin position="347"/>
        <end position="357"/>
    </location>
</feature>
<evidence type="ECO:0000313" key="2">
    <source>
        <dbReference type="EMBL" id="OLQ10708.1"/>
    </source>
</evidence>
<comment type="caution">
    <text evidence="2">The sequence shown here is derived from an EMBL/GenBank/DDBJ whole genome shotgun (WGS) entry which is preliminary data.</text>
</comment>
<gene>
    <name evidence="2" type="ORF">AK812_SmicGene5520</name>
</gene>
<feature type="region of interest" description="Disordered" evidence="1">
    <location>
        <begin position="338"/>
        <end position="358"/>
    </location>
</feature>
<reference evidence="2 3" key="1">
    <citation type="submission" date="2016-02" db="EMBL/GenBank/DDBJ databases">
        <title>Genome analysis of coral dinoflagellate symbionts highlights evolutionary adaptations to a symbiotic lifestyle.</title>
        <authorList>
            <person name="Aranda M."/>
            <person name="Li Y."/>
            <person name="Liew Y.J."/>
            <person name="Baumgarten S."/>
            <person name="Simakov O."/>
            <person name="Wilson M."/>
            <person name="Piel J."/>
            <person name="Ashoor H."/>
            <person name="Bougouffa S."/>
            <person name="Bajic V.B."/>
            <person name="Ryu T."/>
            <person name="Ravasi T."/>
            <person name="Bayer T."/>
            <person name="Micklem G."/>
            <person name="Kim H."/>
            <person name="Bhak J."/>
            <person name="Lajeunesse T.C."/>
            <person name="Voolstra C.R."/>
        </authorList>
    </citation>
    <scope>NUCLEOTIDE SEQUENCE [LARGE SCALE GENOMIC DNA]</scope>
    <source>
        <strain evidence="2 3">CCMP2467</strain>
    </source>
</reference>
<evidence type="ECO:0000256" key="1">
    <source>
        <dbReference type="SAM" id="MobiDB-lite"/>
    </source>
</evidence>
<proteinExistence type="predicted"/>
<feature type="region of interest" description="Disordered" evidence="1">
    <location>
        <begin position="198"/>
        <end position="218"/>
    </location>
</feature>
<accession>A0A1Q9ETF8</accession>
<protein>
    <submittedName>
        <fullName evidence="2">Uncharacterized protein</fullName>
    </submittedName>
</protein>
<feature type="region of interest" description="Disordered" evidence="1">
    <location>
        <begin position="543"/>
        <end position="613"/>
    </location>
</feature>
<keyword evidence="3" id="KW-1185">Reference proteome</keyword>
<feature type="compositionally biased region" description="Low complexity" evidence="1">
    <location>
        <begin position="576"/>
        <end position="587"/>
    </location>
</feature>
<dbReference type="EMBL" id="LSRX01000073">
    <property type="protein sequence ID" value="OLQ10708.1"/>
    <property type="molecule type" value="Genomic_DNA"/>
</dbReference>
<feature type="compositionally biased region" description="Pro residues" evidence="1">
    <location>
        <begin position="560"/>
        <end position="575"/>
    </location>
</feature>
<sequence>MPDVAAAEGDDGDAGSIPSHPSQVEDDDGSILSYIARRKRWWSTLCELDPDIRLSEAMRANLLVELSGLSRQEQLMVKTAARSQTTDEFARVLVQHHSVVHMKERLLTEKEKPNTQRAGYRPWVYRQQYQTPKFGYMGYGYEEFEAAEPDQGTIPEEDLKDAAYPALGQSPDDESWVDDEDYAEAVQLAYAATNAFSTAKGKGKGKDKGGKGKSGGKLVKSNLTIADRKAKLQELKSKSRCLRCGVVGHWAGDAECRFKGNAKGAAGKPSATPAQSGGAPKPAPPKPQAYMAVEESDEEDEVVILNSGSQAHGYMAMKASSNKTGKGSGVMVPRMRRSAASATMRDSPPDERKKRTEVASAVQVVVPAIDQFRETVEGHFATESHNTSWEIASAGSERRHRRARGRPARYDETSPFYLRHRARAEAQRAFVHLDTSRKVAKECSAHIDAEYSVGDLVIYRRDNVPGTSATVWSTVSRVIGREAENAYWLLHENVPVLVNARKMRPADEVEVAAHRVLTGEPVLPEAIVNGPEQRYADERTADPVTAPATPRPQATVVPSTPVPVPGTPVPTPGTPTGPRRTGASTPGASSRVLAKDKTGEETRSRSPQPRGNAAILHEDLELRPVDDPVEELASALLNDSVFTSDACALLLQLYTKYQHGVYKRPLFGKEGHGVLATTLGVYRHGGYEAPTWTSLQITNLGAGPHKEGIALICSWAVSLGLRLKAYSLQHANEHGDRLRASVLELLGQLPAQGEWEDAEFSGKELKDMGFSARELRKAGIQILDRPTASVPAAFVPNELFTGEELKDAGFSARELREIGTTVLAT</sequence>
<dbReference type="AlphaFoldDB" id="A0A1Q9ETF8"/>
<organism evidence="2 3">
    <name type="scientific">Symbiodinium microadriaticum</name>
    <name type="common">Dinoflagellate</name>
    <name type="synonym">Zooxanthella microadriatica</name>
    <dbReference type="NCBI Taxonomy" id="2951"/>
    <lineage>
        <taxon>Eukaryota</taxon>
        <taxon>Sar</taxon>
        <taxon>Alveolata</taxon>
        <taxon>Dinophyceae</taxon>
        <taxon>Suessiales</taxon>
        <taxon>Symbiodiniaceae</taxon>
        <taxon>Symbiodinium</taxon>
    </lineage>
</organism>